<gene>
    <name evidence="4" type="ORF">H9928_13220</name>
</gene>
<dbReference type="InterPro" id="IPR005025">
    <property type="entry name" value="FMN_Rdtase-like_dom"/>
</dbReference>
<dbReference type="PANTHER" id="PTHR43278">
    <property type="entry name" value="NAD(P)H-DEPENDENT FMN-CONTAINING OXIDOREDUCTASE YWQN-RELATED"/>
    <property type="match status" value="1"/>
</dbReference>
<dbReference type="InterPro" id="IPR051796">
    <property type="entry name" value="ISF_SsuE-like"/>
</dbReference>
<feature type="domain" description="NADPH-dependent FMN reductase-like" evidence="3">
    <location>
        <begin position="1"/>
        <end position="130"/>
    </location>
</feature>
<reference evidence="4" key="1">
    <citation type="journal article" date="2021" name="PeerJ">
        <title>Extensive microbial diversity within the chicken gut microbiome revealed by metagenomics and culture.</title>
        <authorList>
            <person name="Gilroy R."/>
            <person name="Ravi A."/>
            <person name="Getino M."/>
            <person name="Pursley I."/>
            <person name="Horton D.L."/>
            <person name="Alikhan N.F."/>
            <person name="Baker D."/>
            <person name="Gharbi K."/>
            <person name="Hall N."/>
            <person name="Watson M."/>
            <person name="Adriaenssens E.M."/>
            <person name="Foster-Nyarko E."/>
            <person name="Jarju S."/>
            <person name="Secka A."/>
            <person name="Antonio M."/>
            <person name="Oren A."/>
            <person name="Chaudhuri R.R."/>
            <person name="La Ragione R."/>
            <person name="Hildebrand F."/>
            <person name="Pallen M.J."/>
        </authorList>
    </citation>
    <scope>NUCLEOTIDE SEQUENCE</scope>
    <source>
        <strain evidence="4">8470</strain>
    </source>
</reference>
<keyword evidence="2" id="KW-0288">FMN</keyword>
<evidence type="ECO:0000256" key="1">
    <source>
        <dbReference type="ARBA" id="ARBA00022630"/>
    </source>
</evidence>
<evidence type="ECO:0000313" key="4">
    <source>
        <dbReference type="EMBL" id="MBU3857468.1"/>
    </source>
</evidence>
<protein>
    <submittedName>
        <fullName evidence="4">Flavodoxin family protein</fullName>
    </submittedName>
</protein>
<dbReference type="GO" id="GO:0016491">
    <property type="term" value="F:oxidoreductase activity"/>
    <property type="evidence" value="ECO:0007669"/>
    <property type="project" value="InterPro"/>
</dbReference>
<dbReference type="PANTHER" id="PTHR43278:SF2">
    <property type="entry name" value="IRON-SULFUR FLAVOPROTEIN"/>
    <property type="match status" value="1"/>
</dbReference>
<dbReference type="Proteomes" id="UP000784286">
    <property type="component" value="Unassembled WGS sequence"/>
</dbReference>
<dbReference type="SUPFAM" id="SSF52218">
    <property type="entry name" value="Flavoproteins"/>
    <property type="match status" value="1"/>
</dbReference>
<comment type="caution">
    <text evidence="4">The sequence shown here is derived from an EMBL/GenBank/DDBJ whole genome shotgun (WGS) entry which is preliminary data.</text>
</comment>
<dbReference type="InterPro" id="IPR029039">
    <property type="entry name" value="Flavoprotein-like_sf"/>
</dbReference>
<proteinExistence type="predicted"/>
<evidence type="ECO:0000256" key="2">
    <source>
        <dbReference type="ARBA" id="ARBA00022643"/>
    </source>
</evidence>
<evidence type="ECO:0000313" key="5">
    <source>
        <dbReference type="Proteomes" id="UP000784286"/>
    </source>
</evidence>
<organism evidence="4 5">
    <name type="scientific">Candidatus Phocaeicola excrementipullorum</name>
    <dbReference type="NCBI Taxonomy" id="2838731"/>
    <lineage>
        <taxon>Bacteria</taxon>
        <taxon>Pseudomonadati</taxon>
        <taxon>Bacteroidota</taxon>
        <taxon>Bacteroidia</taxon>
        <taxon>Bacteroidales</taxon>
        <taxon>Bacteroidaceae</taxon>
        <taxon>Phocaeicola</taxon>
    </lineage>
</organism>
<dbReference type="AlphaFoldDB" id="A0A948TQ01"/>
<sequence length="189" mass="20602">MKVLVINGSPRKKGNVARMLAAVREEAEERGFDVTCLSVSDLKVAPCTGCMVCRSRLSCVLPKDDAQRVLGLIEACDVLVVGAPCYWGNMPGQLKVLFDRIVYGMMGESASGIPKPLHKGKKAILVAACTTPFPFNILFGQSQGVVRALKEILKWSGFKVVAAVQQGGTKKRPVTERKLRSCRRALRKI</sequence>
<reference evidence="4" key="2">
    <citation type="submission" date="2021-04" db="EMBL/GenBank/DDBJ databases">
        <authorList>
            <person name="Gilroy R."/>
        </authorList>
    </citation>
    <scope>NUCLEOTIDE SEQUENCE</scope>
    <source>
        <strain evidence="4">8470</strain>
    </source>
</reference>
<name>A0A948TQ01_9BACT</name>
<accession>A0A948TQ01</accession>
<dbReference type="Pfam" id="PF03358">
    <property type="entry name" value="FMN_red"/>
    <property type="match status" value="1"/>
</dbReference>
<dbReference type="EMBL" id="JAHLFJ010000124">
    <property type="protein sequence ID" value="MBU3857468.1"/>
    <property type="molecule type" value="Genomic_DNA"/>
</dbReference>
<evidence type="ECO:0000259" key="3">
    <source>
        <dbReference type="Pfam" id="PF03358"/>
    </source>
</evidence>
<keyword evidence="1" id="KW-0285">Flavoprotein</keyword>
<dbReference type="Gene3D" id="3.40.50.360">
    <property type="match status" value="1"/>
</dbReference>